<dbReference type="EMBL" id="JADKMA010000021">
    <property type="protein sequence ID" value="MBO8191372.1"/>
    <property type="molecule type" value="Genomic_DNA"/>
</dbReference>
<proteinExistence type="predicted"/>
<dbReference type="RefSeq" id="WP_209238461.1">
    <property type="nucleotide sequence ID" value="NZ_JADKMA010000021.1"/>
</dbReference>
<protein>
    <submittedName>
        <fullName evidence="1">Uncharacterized protein</fullName>
    </submittedName>
</protein>
<accession>A0ABS3X7M6</accession>
<gene>
    <name evidence="1" type="ORF">ITI46_06650</name>
</gene>
<sequence length="64" mass="6480">MTLTVSVVLVLGVLVAVALKFRAIGVGAFILVALFGFSLSETDAAPTITQFIGALSDAIADIGN</sequence>
<evidence type="ECO:0000313" key="2">
    <source>
        <dbReference type="Proteomes" id="UP001519064"/>
    </source>
</evidence>
<comment type="caution">
    <text evidence="1">The sequence shown here is derived from an EMBL/GenBank/DDBJ whole genome shotgun (WGS) entry which is preliminary data.</text>
</comment>
<keyword evidence="2" id="KW-1185">Reference proteome</keyword>
<dbReference type="Proteomes" id="UP001519064">
    <property type="component" value="Unassembled WGS sequence"/>
</dbReference>
<evidence type="ECO:0000313" key="1">
    <source>
        <dbReference type="EMBL" id="MBO8191372.1"/>
    </source>
</evidence>
<name>A0ABS3X7M6_9ACTN</name>
<organism evidence="1 2">
    <name type="scientific">Streptomyces oryzae</name>
    <dbReference type="NCBI Taxonomy" id="1434886"/>
    <lineage>
        <taxon>Bacteria</taxon>
        <taxon>Bacillati</taxon>
        <taxon>Actinomycetota</taxon>
        <taxon>Actinomycetes</taxon>
        <taxon>Kitasatosporales</taxon>
        <taxon>Streptomycetaceae</taxon>
        <taxon>Streptomyces</taxon>
    </lineage>
</organism>
<reference evidence="1 2" key="1">
    <citation type="submission" date="2020-11" db="EMBL/GenBank/DDBJ databases">
        <title>Streptomyces spirodelae sp. nov., isolated from duckweed.</title>
        <authorList>
            <person name="Saimee Y."/>
            <person name="Duangmal K."/>
        </authorList>
    </citation>
    <scope>NUCLEOTIDE SEQUENCE [LARGE SCALE GENOMIC DNA]</scope>
    <source>
        <strain evidence="1 2">S16-07</strain>
    </source>
</reference>